<protein>
    <submittedName>
        <fullName evidence="2">Uncharacterized protein</fullName>
    </submittedName>
</protein>
<organism evidence="2 3">
    <name type="scientific">Corynespora cassiicola Philippines</name>
    <dbReference type="NCBI Taxonomy" id="1448308"/>
    <lineage>
        <taxon>Eukaryota</taxon>
        <taxon>Fungi</taxon>
        <taxon>Dikarya</taxon>
        <taxon>Ascomycota</taxon>
        <taxon>Pezizomycotina</taxon>
        <taxon>Dothideomycetes</taxon>
        <taxon>Pleosporomycetidae</taxon>
        <taxon>Pleosporales</taxon>
        <taxon>Corynesporascaceae</taxon>
        <taxon>Corynespora</taxon>
    </lineage>
</organism>
<dbReference type="OrthoDB" id="3785477at2759"/>
<feature type="compositionally biased region" description="Polar residues" evidence="1">
    <location>
        <begin position="211"/>
        <end position="231"/>
    </location>
</feature>
<keyword evidence="3" id="KW-1185">Reference proteome</keyword>
<sequence>MKNNLKAKSQFNPVVTSAWSCHRTHRSFELRLKRTLKKLTYCLASHFVNAPTFYGKATVSDSKGSAEGFNADIQSNHLKKKCTGIDRALEKKKAKVDELAFRLLSDTTTNEYNHEKKDWPLPAEPLSDASRLITFPPRGDSLQPFGTDEKASSGSLAPKAWDNGTIPFPPLHSEPHDKGKVSQRTSLEPVYEDPQAAKKRPSLAELRRRSMTPTEQQESAINGTQDSTDTEPGSRFFRSSSGSPASLLNRRPTSPRKVSLSNISRLSISRPILQNSPLSSNMPSPLISPPTFSFTKPVGPTPLRPSRPASLDNETLDFMRDNTTRMVLPPSFDYFNTSGLAPNDPNSTATPSKKRTTPSSSNVVAQQTRASIEARLGLPAGHSVPRNDDTPELGAKVPFGRRLSSGDGVDPADRELGAIEQYNEARSEEWVEEKRVSGSSRGGLGQGTLWKDRSGRYHFVRDI</sequence>
<feature type="compositionally biased region" description="Polar residues" evidence="1">
    <location>
        <begin position="337"/>
        <end position="346"/>
    </location>
</feature>
<feature type="region of interest" description="Disordered" evidence="1">
    <location>
        <begin position="337"/>
        <end position="364"/>
    </location>
</feature>
<dbReference type="STRING" id="1448308.A0A2T2P1P4"/>
<dbReference type="AlphaFoldDB" id="A0A2T2P1P4"/>
<dbReference type="EMBL" id="KZ678131">
    <property type="protein sequence ID" value="PSN71587.1"/>
    <property type="molecule type" value="Genomic_DNA"/>
</dbReference>
<dbReference type="Proteomes" id="UP000240883">
    <property type="component" value="Unassembled WGS sequence"/>
</dbReference>
<feature type="region of interest" description="Disordered" evidence="1">
    <location>
        <begin position="379"/>
        <end position="413"/>
    </location>
</feature>
<evidence type="ECO:0000313" key="3">
    <source>
        <dbReference type="Proteomes" id="UP000240883"/>
    </source>
</evidence>
<accession>A0A2T2P1P4</accession>
<evidence type="ECO:0000313" key="2">
    <source>
        <dbReference type="EMBL" id="PSN71587.1"/>
    </source>
</evidence>
<feature type="compositionally biased region" description="Low complexity" evidence="1">
    <location>
        <begin position="233"/>
        <end position="244"/>
    </location>
</feature>
<feature type="region of interest" description="Disordered" evidence="1">
    <location>
        <begin position="131"/>
        <end position="262"/>
    </location>
</feature>
<name>A0A2T2P1P4_CORCC</name>
<proteinExistence type="predicted"/>
<evidence type="ECO:0000256" key="1">
    <source>
        <dbReference type="SAM" id="MobiDB-lite"/>
    </source>
</evidence>
<feature type="compositionally biased region" description="Low complexity" evidence="1">
    <location>
        <begin position="347"/>
        <end position="361"/>
    </location>
</feature>
<reference evidence="2 3" key="1">
    <citation type="journal article" date="2018" name="Front. Microbiol.">
        <title>Genome-Wide Analysis of Corynespora cassiicola Leaf Fall Disease Putative Effectors.</title>
        <authorList>
            <person name="Lopez D."/>
            <person name="Ribeiro S."/>
            <person name="Label P."/>
            <person name="Fumanal B."/>
            <person name="Venisse J.S."/>
            <person name="Kohler A."/>
            <person name="de Oliveira R.R."/>
            <person name="Labutti K."/>
            <person name="Lipzen A."/>
            <person name="Lail K."/>
            <person name="Bauer D."/>
            <person name="Ohm R.A."/>
            <person name="Barry K.W."/>
            <person name="Spatafora J."/>
            <person name="Grigoriev I.V."/>
            <person name="Martin F.M."/>
            <person name="Pujade-Renaud V."/>
        </authorList>
    </citation>
    <scope>NUCLEOTIDE SEQUENCE [LARGE SCALE GENOMIC DNA]</scope>
    <source>
        <strain evidence="2 3">Philippines</strain>
    </source>
</reference>
<gene>
    <name evidence="2" type="ORF">BS50DRAFT_618569</name>
</gene>